<evidence type="ECO:0000256" key="1">
    <source>
        <dbReference type="SAM" id="Phobius"/>
    </source>
</evidence>
<protein>
    <submittedName>
        <fullName evidence="2">Uncharacterized protein</fullName>
    </submittedName>
</protein>
<evidence type="ECO:0000313" key="2">
    <source>
        <dbReference type="EMBL" id="KAK4012905.1"/>
    </source>
</evidence>
<keyword evidence="1" id="KW-0472">Membrane</keyword>
<dbReference type="Proteomes" id="UP001234178">
    <property type="component" value="Unassembled WGS sequence"/>
</dbReference>
<reference evidence="2 3" key="1">
    <citation type="journal article" date="2023" name="Nucleic Acids Res.">
        <title>The hologenome of Daphnia magna reveals possible DNA methylation and microbiome-mediated evolution of the host genome.</title>
        <authorList>
            <person name="Chaturvedi A."/>
            <person name="Li X."/>
            <person name="Dhandapani V."/>
            <person name="Marshall H."/>
            <person name="Kissane S."/>
            <person name="Cuenca-Cambronero M."/>
            <person name="Asole G."/>
            <person name="Calvet F."/>
            <person name="Ruiz-Romero M."/>
            <person name="Marangio P."/>
            <person name="Guigo R."/>
            <person name="Rago D."/>
            <person name="Mirbahai L."/>
            <person name="Eastwood N."/>
            <person name="Colbourne J.K."/>
            <person name="Zhou J."/>
            <person name="Mallon E."/>
            <person name="Orsini L."/>
        </authorList>
    </citation>
    <scope>NUCLEOTIDE SEQUENCE [LARGE SCALE GENOMIC DNA]</scope>
    <source>
        <strain evidence="2">LRV0_1</strain>
    </source>
</reference>
<keyword evidence="1" id="KW-0812">Transmembrane</keyword>
<accession>A0ABQ9ZJ01</accession>
<feature type="transmembrane region" description="Helical" evidence="1">
    <location>
        <begin position="75"/>
        <end position="94"/>
    </location>
</feature>
<proteinExistence type="predicted"/>
<gene>
    <name evidence="2" type="ORF">OUZ56_025155</name>
</gene>
<dbReference type="EMBL" id="JAOYFB010000004">
    <property type="protein sequence ID" value="KAK4012905.1"/>
    <property type="molecule type" value="Genomic_DNA"/>
</dbReference>
<keyword evidence="3" id="KW-1185">Reference proteome</keyword>
<feature type="transmembrane region" description="Helical" evidence="1">
    <location>
        <begin position="45"/>
        <end position="69"/>
    </location>
</feature>
<evidence type="ECO:0000313" key="3">
    <source>
        <dbReference type="Proteomes" id="UP001234178"/>
    </source>
</evidence>
<organism evidence="2 3">
    <name type="scientific">Daphnia magna</name>
    <dbReference type="NCBI Taxonomy" id="35525"/>
    <lineage>
        <taxon>Eukaryota</taxon>
        <taxon>Metazoa</taxon>
        <taxon>Ecdysozoa</taxon>
        <taxon>Arthropoda</taxon>
        <taxon>Crustacea</taxon>
        <taxon>Branchiopoda</taxon>
        <taxon>Diplostraca</taxon>
        <taxon>Cladocera</taxon>
        <taxon>Anomopoda</taxon>
        <taxon>Daphniidae</taxon>
        <taxon>Daphnia</taxon>
    </lineage>
</organism>
<name>A0ABQ9ZJ01_9CRUS</name>
<comment type="caution">
    <text evidence="2">The sequence shown here is derived from an EMBL/GenBank/DDBJ whole genome shotgun (WGS) entry which is preliminary data.</text>
</comment>
<sequence>MPADKYKIYYFCIPSCNSITHCEDAERAESLQMTQKSYGLEYHHLILLLFIGSSYLVSAVLTSATYVVLPTGWIGIPHVIHILFACSSHSYHYYFASRHMSLPRPSPLSRIVRQHMSSPCPSLPRPSPRLRLALGILAIPSSLRTSLRHRLLVAPSSSLSSSSSLWYRCIL</sequence>
<keyword evidence="1" id="KW-1133">Transmembrane helix</keyword>